<comment type="similarity">
    <text evidence="3 5">Belongs to the small heat shock protein (HSP20) family.</text>
</comment>
<evidence type="ECO:0000259" key="7">
    <source>
        <dbReference type="PROSITE" id="PS51371"/>
    </source>
</evidence>
<dbReference type="Gene3D" id="2.60.40.790">
    <property type="match status" value="1"/>
</dbReference>
<evidence type="ECO:0000259" key="6">
    <source>
        <dbReference type="PROSITE" id="PS01031"/>
    </source>
</evidence>
<protein>
    <submittedName>
        <fullName evidence="8">Hsp16-like protein</fullName>
    </submittedName>
</protein>
<dbReference type="Gene3D" id="3.10.580.10">
    <property type="entry name" value="CBS-domain"/>
    <property type="match status" value="2"/>
</dbReference>
<dbReference type="RefSeq" id="XP_004997524.1">
    <property type="nucleotide sequence ID" value="XM_004997467.1"/>
</dbReference>
<dbReference type="CDD" id="cd06464">
    <property type="entry name" value="ACD_sHsps-like"/>
    <property type="match status" value="1"/>
</dbReference>
<reference evidence="8" key="1">
    <citation type="submission" date="2009-08" db="EMBL/GenBank/DDBJ databases">
        <title>Annotation of Salpingoeca rosetta.</title>
        <authorList>
            <consortium name="The Broad Institute Genome Sequencing Platform"/>
            <person name="Russ C."/>
            <person name="Cuomo C."/>
            <person name="Burger G."/>
            <person name="Gray M.W."/>
            <person name="Holland P.W.H."/>
            <person name="King N."/>
            <person name="Lang F.B.F."/>
            <person name="Roger A.J."/>
            <person name="Ruiz-Trillo I."/>
            <person name="Young S.K."/>
            <person name="Zeng Q."/>
            <person name="Gargeya S."/>
            <person name="Alvarado L."/>
            <person name="Berlin A."/>
            <person name="Chapman S.B."/>
            <person name="Chen Z."/>
            <person name="Freedman E."/>
            <person name="Gellesch M."/>
            <person name="Goldberg J."/>
            <person name="Griggs A."/>
            <person name="Gujja S."/>
            <person name="Heilman E."/>
            <person name="Heiman D."/>
            <person name="Howarth C."/>
            <person name="Mehta T."/>
            <person name="Neiman D."/>
            <person name="Pearson M."/>
            <person name="Roberts A."/>
            <person name="Saif S."/>
            <person name="Shea T."/>
            <person name="Shenoy N."/>
            <person name="Sisk P."/>
            <person name="Stolte C."/>
            <person name="Sykes S."/>
            <person name="White J."/>
            <person name="Yandava C."/>
            <person name="Haas B."/>
            <person name="Nusbaum C."/>
            <person name="Birren B."/>
        </authorList>
    </citation>
    <scope>NUCLEOTIDE SEQUENCE [LARGE SCALE GENOMIC DNA]</scope>
    <source>
        <strain evidence="8">ATCC 50818</strain>
    </source>
</reference>
<dbReference type="PROSITE" id="PS51371">
    <property type="entry name" value="CBS"/>
    <property type="match status" value="2"/>
</dbReference>
<dbReference type="EMBL" id="GL832958">
    <property type="protein sequence ID" value="EGD80963.1"/>
    <property type="molecule type" value="Genomic_DNA"/>
</dbReference>
<sequence>MGRVIAWCTRYILSKAFINPRHTHTIHSRLLTCTFQPLDSLGLFALATLFSTWSTTPFIHLSFRTHAHTHTAYRFLCKRNPSPPRHIFKSTSSRMPFKYDPVTLGSKPSKAVHHATSPFMGPVDIYETDDSYVFITDCPGLSSKDVHVRVTTDLLQLSGERKQRTTGTGQHFHRMERSFGTFCRTFRLPAGTDVENVKATCEHGVLTVTVAKDKEFQEKQIKMADARAEEEGDGKLNPEFEAVPMTIFPTPALGKIVIINSDATILDAVKTLSSNHILSAPVRDVTQPEDASWTDKYIGMVDMVGIVFHMLGVLGSAAGKEEDFSKQIESVESFQKMQVKDAISFFRFGPFVPVDLERGNLLDCMLLCGHHGIRRVPVVKTPGGDIVNVITQSALVQTLEANLNRFKDVGTKTLKEVGLGDKGLLFTVSLDDPLRSAFEKIKENDISAVPVVDAEGKIHGNVSARDARLIVGSTKIYKLLDMPIKTYLDVVTDGAENSAITCKSTDKLETVISQLVRSRIHRIYVVDDDGRPLRVVSLRNVLTKFVKEPEGYFGHYFSY</sequence>
<dbReference type="PANTHER" id="PTHR13780:SF36">
    <property type="entry name" value="CBS DOMAIN-CONTAINING PROTEIN"/>
    <property type="match status" value="1"/>
</dbReference>
<dbReference type="InterPro" id="IPR000644">
    <property type="entry name" value="CBS_dom"/>
</dbReference>
<dbReference type="InterPro" id="IPR050511">
    <property type="entry name" value="AMPK_gamma/SDS23_families"/>
</dbReference>
<dbReference type="Pfam" id="PF00011">
    <property type="entry name" value="HSP20"/>
    <property type="match status" value="1"/>
</dbReference>
<dbReference type="eggNOG" id="KOG0710">
    <property type="taxonomic scope" value="Eukaryota"/>
</dbReference>
<feature type="domain" description="SHSP" evidence="6">
    <location>
        <begin position="114"/>
        <end position="229"/>
    </location>
</feature>
<evidence type="ECO:0000256" key="1">
    <source>
        <dbReference type="ARBA" id="ARBA00022737"/>
    </source>
</evidence>
<keyword evidence="2 4" id="KW-0129">CBS domain</keyword>
<dbReference type="InterPro" id="IPR002068">
    <property type="entry name" value="A-crystallin/Hsp20_dom"/>
</dbReference>
<accession>F2U0N4</accession>
<dbReference type="InterPro" id="IPR008978">
    <property type="entry name" value="HSP20-like_chaperone"/>
</dbReference>
<dbReference type="InParanoid" id="F2U0N4"/>
<dbReference type="Proteomes" id="UP000007799">
    <property type="component" value="Unassembled WGS sequence"/>
</dbReference>
<keyword evidence="9" id="KW-1185">Reference proteome</keyword>
<dbReference type="PANTHER" id="PTHR13780">
    <property type="entry name" value="AMP-ACTIVATED PROTEIN KINASE, GAMMA REGULATORY SUBUNIT"/>
    <property type="match status" value="1"/>
</dbReference>
<dbReference type="STRING" id="946362.F2U0N4"/>
<proteinExistence type="inferred from homology"/>
<organism evidence="9">
    <name type="scientific">Salpingoeca rosetta (strain ATCC 50818 / BSB-021)</name>
    <dbReference type="NCBI Taxonomy" id="946362"/>
    <lineage>
        <taxon>Eukaryota</taxon>
        <taxon>Choanoflagellata</taxon>
        <taxon>Craspedida</taxon>
        <taxon>Salpingoecidae</taxon>
        <taxon>Salpingoeca</taxon>
    </lineage>
</organism>
<dbReference type="InterPro" id="IPR046342">
    <property type="entry name" value="CBS_dom_sf"/>
</dbReference>
<dbReference type="SMART" id="SM00116">
    <property type="entry name" value="CBS"/>
    <property type="match status" value="4"/>
</dbReference>
<evidence type="ECO:0000256" key="3">
    <source>
        <dbReference type="PROSITE-ProRule" id="PRU00285"/>
    </source>
</evidence>
<evidence type="ECO:0000313" key="9">
    <source>
        <dbReference type="Proteomes" id="UP000007799"/>
    </source>
</evidence>
<feature type="domain" description="CBS" evidence="7">
    <location>
        <begin position="495"/>
        <end position="551"/>
    </location>
</feature>
<name>F2U0N4_SALR5</name>
<evidence type="ECO:0000256" key="4">
    <source>
        <dbReference type="PROSITE-ProRule" id="PRU00703"/>
    </source>
</evidence>
<dbReference type="eggNOG" id="KOG1764">
    <property type="taxonomic scope" value="Eukaryota"/>
</dbReference>
<gene>
    <name evidence="8" type="ORF">PTSG_01546</name>
</gene>
<dbReference type="SUPFAM" id="SSF49764">
    <property type="entry name" value="HSP20-like chaperones"/>
    <property type="match status" value="1"/>
</dbReference>
<evidence type="ECO:0000256" key="2">
    <source>
        <dbReference type="ARBA" id="ARBA00023122"/>
    </source>
</evidence>
<dbReference type="OrthoDB" id="449052at2759"/>
<keyword evidence="1" id="KW-0677">Repeat</keyword>
<dbReference type="GeneID" id="16078120"/>
<dbReference type="AlphaFoldDB" id="F2U0N4"/>
<dbReference type="SUPFAM" id="SSF54631">
    <property type="entry name" value="CBS-domain pair"/>
    <property type="match status" value="2"/>
</dbReference>
<evidence type="ECO:0000313" key="8">
    <source>
        <dbReference type="EMBL" id="EGD80963.1"/>
    </source>
</evidence>
<dbReference type="Pfam" id="PF00571">
    <property type="entry name" value="CBS"/>
    <property type="match status" value="2"/>
</dbReference>
<dbReference type="PROSITE" id="PS01031">
    <property type="entry name" value="SHSP"/>
    <property type="match status" value="1"/>
</dbReference>
<feature type="domain" description="CBS" evidence="7">
    <location>
        <begin position="420"/>
        <end position="479"/>
    </location>
</feature>
<evidence type="ECO:0000256" key="5">
    <source>
        <dbReference type="RuleBase" id="RU003616"/>
    </source>
</evidence>